<dbReference type="SUPFAM" id="SSF49503">
    <property type="entry name" value="Cupredoxins"/>
    <property type="match status" value="3"/>
</dbReference>
<evidence type="ECO:0000259" key="7">
    <source>
        <dbReference type="Pfam" id="PF07731"/>
    </source>
</evidence>
<keyword evidence="3" id="KW-0479">Metal-binding</keyword>
<evidence type="ECO:0000256" key="4">
    <source>
        <dbReference type="ARBA" id="ARBA00022729"/>
    </source>
</evidence>
<dbReference type="SUPFAM" id="SSF51120">
    <property type="entry name" value="beta-Roll"/>
    <property type="match status" value="2"/>
</dbReference>
<dbReference type="Proteomes" id="UP001576774">
    <property type="component" value="Unassembled WGS sequence"/>
</dbReference>
<comment type="subcellular location">
    <subcellularLocation>
        <location evidence="1">Secreted</location>
    </subcellularLocation>
</comment>
<gene>
    <name evidence="9" type="ORF">ACE1CC_18080</name>
</gene>
<reference evidence="9 10" key="1">
    <citation type="submission" date="2024-09" db="EMBL/GenBank/DDBJ databases">
        <title>Floridaenema gen nov. (Aerosakkonemataceae, Aerosakkonematales ord. nov., Cyanobacteria) from benthic tropical and subtropical fresh waters, with the description of four new species.</title>
        <authorList>
            <person name="Moretto J.A."/>
            <person name="Berthold D.E."/>
            <person name="Lefler F.W."/>
            <person name="Huang I.-S."/>
            <person name="Laughinghouse H. IV."/>
        </authorList>
    </citation>
    <scope>NUCLEOTIDE SEQUENCE [LARGE SCALE GENOMIC DNA]</scope>
    <source>
        <strain evidence="9 10">BLCC-F46</strain>
    </source>
</reference>
<dbReference type="InterPro" id="IPR008972">
    <property type="entry name" value="Cupredoxin"/>
</dbReference>
<dbReference type="InterPro" id="IPR001343">
    <property type="entry name" value="Hemolysn_Ca-bd"/>
</dbReference>
<dbReference type="PRINTS" id="PR00313">
    <property type="entry name" value="CABNDNGRPT"/>
</dbReference>
<dbReference type="InterPro" id="IPR013517">
    <property type="entry name" value="FG-GAP"/>
</dbReference>
<evidence type="ECO:0000313" key="9">
    <source>
        <dbReference type="EMBL" id="MFB2878763.1"/>
    </source>
</evidence>
<accession>A0ABV4X7J0</accession>
<dbReference type="PROSITE" id="PS00080">
    <property type="entry name" value="MULTICOPPER_OXIDASE2"/>
    <property type="match status" value="1"/>
</dbReference>
<dbReference type="PANTHER" id="PTHR38340">
    <property type="entry name" value="S-LAYER PROTEIN"/>
    <property type="match status" value="1"/>
</dbReference>
<dbReference type="EMBL" id="JBHFNQ010000137">
    <property type="protein sequence ID" value="MFB2878763.1"/>
    <property type="molecule type" value="Genomic_DNA"/>
</dbReference>
<proteinExistence type="predicted"/>
<dbReference type="PROSITE" id="PS00330">
    <property type="entry name" value="HEMOLYSIN_CALCIUM"/>
    <property type="match status" value="1"/>
</dbReference>
<comment type="caution">
    <text evidence="9">The sequence shown here is derived from an EMBL/GenBank/DDBJ whole genome shotgun (WGS) entry which is preliminary data.</text>
</comment>
<evidence type="ECO:0000256" key="1">
    <source>
        <dbReference type="ARBA" id="ARBA00004613"/>
    </source>
</evidence>
<name>A0ABV4X7J0_9CYAN</name>
<keyword evidence="4" id="KW-0732">Signal</keyword>
<dbReference type="RefSeq" id="WP_413271825.1">
    <property type="nucleotide sequence ID" value="NZ_JBHFNQ010000137.1"/>
</dbReference>
<protein>
    <submittedName>
        <fullName evidence="9">Multicopper oxidase domain-containing protein</fullName>
    </submittedName>
</protein>
<dbReference type="InterPro" id="IPR050557">
    <property type="entry name" value="RTX_toxin/Mannuronan_C5-epim"/>
</dbReference>
<evidence type="ECO:0000256" key="2">
    <source>
        <dbReference type="ARBA" id="ARBA00022525"/>
    </source>
</evidence>
<dbReference type="InterPro" id="IPR018511">
    <property type="entry name" value="Hemolysin-typ_Ca-bd_CS"/>
</dbReference>
<dbReference type="InterPro" id="IPR011049">
    <property type="entry name" value="Serralysin-like_metalloprot_C"/>
</dbReference>
<dbReference type="InterPro" id="IPR028994">
    <property type="entry name" value="Integrin_alpha_N"/>
</dbReference>
<evidence type="ECO:0000256" key="5">
    <source>
        <dbReference type="ARBA" id="ARBA00023002"/>
    </source>
</evidence>
<dbReference type="InterPro" id="IPR011706">
    <property type="entry name" value="Cu-oxidase_C"/>
</dbReference>
<dbReference type="InterPro" id="IPR002355">
    <property type="entry name" value="Cu_oxidase_Cu_BS"/>
</dbReference>
<evidence type="ECO:0000259" key="8">
    <source>
        <dbReference type="Pfam" id="PF07732"/>
    </source>
</evidence>
<dbReference type="Pfam" id="PF00353">
    <property type="entry name" value="HemolysinCabind"/>
    <property type="match status" value="5"/>
</dbReference>
<feature type="domain" description="Plastocyanin-like" evidence="8">
    <location>
        <begin position="105"/>
        <end position="214"/>
    </location>
</feature>
<keyword evidence="5" id="KW-0560">Oxidoreductase</keyword>
<dbReference type="Pfam" id="PF07732">
    <property type="entry name" value="Cu-oxidase_3"/>
    <property type="match status" value="1"/>
</dbReference>
<organism evidence="9 10">
    <name type="scientific">Floridaenema aerugineum BLCC-F46</name>
    <dbReference type="NCBI Taxonomy" id="3153654"/>
    <lineage>
        <taxon>Bacteria</taxon>
        <taxon>Bacillati</taxon>
        <taxon>Cyanobacteriota</taxon>
        <taxon>Cyanophyceae</taxon>
        <taxon>Oscillatoriophycideae</taxon>
        <taxon>Aerosakkonematales</taxon>
        <taxon>Aerosakkonemataceae</taxon>
        <taxon>Floridanema</taxon>
        <taxon>Floridanema aerugineum</taxon>
    </lineage>
</organism>
<evidence type="ECO:0000256" key="3">
    <source>
        <dbReference type="ARBA" id="ARBA00022723"/>
    </source>
</evidence>
<dbReference type="SUPFAM" id="SSF69318">
    <property type="entry name" value="Integrin alpha N-terminal domain"/>
    <property type="match status" value="1"/>
</dbReference>
<feature type="domain" description="Plastocyanin-like" evidence="7">
    <location>
        <begin position="543"/>
        <end position="684"/>
    </location>
</feature>
<dbReference type="CDD" id="cd13853">
    <property type="entry name" value="CuRO_1_Tth-MCO_like"/>
    <property type="match status" value="1"/>
</dbReference>
<evidence type="ECO:0000256" key="6">
    <source>
        <dbReference type="SAM" id="MobiDB-lite"/>
    </source>
</evidence>
<dbReference type="Gene3D" id="2.60.40.420">
    <property type="entry name" value="Cupredoxins - blue copper proteins"/>
    <property type="match status" value="3"/>
</dbReference>
<dbReference type="PANTHER" id="PTHR38340:SF1">
    <property type="entry name" value="S-LAYER PROTEIN"/>
    <property type="match status" value="1"/>
</dbReference>
<dbReference type="Pfam" id="PF07731">
    <property type="entry name" value="Cu-oxidase_2"/>
    <property type="match status" value="1"/>
</dbReference>
<keyword evidence="2" id="KW-0964">Secreted</keyword>
<evidence type="ECO:0000313" key="10">
    <source>
        <dbReference type="Proteomes" id="UP001576774"/>
    </source>
</evidence>
<sequence>MTTTQLRNAYIIGQENFQSWSQGFDQSNYLRVLPHPDQKVVYKDPFRDWQLDRPGNYISSWGPQEELNATLRMENINQVQIDGFGILKSGDGKIPWLPNANANNQPSNTPYEQLRGYNGTIPGPFLITEPGDTLNLWLENNLDQVTNLHTHGLHVSPMGRGDNVLQAVNPGESWNQIIQIPDNHFIGPDWYHPHLHGLTNEQVSSGLAGQLLLTAPYNLPDLDKFNPKERPFHFMALNTFGVQQVNRQGSPTDPLNQNPTIALPAGTPLQVLGTENGQPVYELSDAVFMGYNAKPISEAYDPTRPTGGAPGIFSYGGGPLAEPVENVIHTVNGQYNPTIEVKTGEWNLFAFTNMNSNAFHIIQLFKEEGDNLIPQEVTLVAIDGDAAGAVASNSRKISELPVLSPGQRLTVQEWFEKPGKYYFLSNGTEEIIGNNTSALIKGKDGFADGHLIWGSQVLATVEVTGNEVPEGAPPEAYDTLIEQAQEIDEKVAAARSGDFDRQRTFTWSANLGNALAIGNTPDDLDVVSFEGTYRINGEYFATEFGKSQVPLAMPMLGTTEVWSMKNTSGQSDPNLPPQINLPLLEWHPFHIHQNDFTVLEINGIPVSQLKSAYLDGVLSDTIGLPPTYKPNTPTPENPYGEPMRDGETSEVKVVMEFEDFPGSYVNHCHILFHEDAGMMAPVRVVLNTDSTWLGLAGEQSNGKLDLYRASNLNQRINLSPYGAAFTGAVNLAIGDVNYKRKDNLNKNVTDNVTDIITIQSNLSSTETRFTIKVFDGQTLSEGQKQGITQFDGLNQELVITEFSPFVNQTFTPNAKASVAAGDINGDGFSDIIVGVGGNANPLIEVYSGLDYHLIARISPFHHETGFTGTINLTSGDIDGDNFDDVVVSQGSGGRGLVEVYSGRSIELKGSLNGKDTAHDTALLTNTFQPYGEFNGEIKVTSGYVLQRPDVPNGQAIQTYHANLTTMAVGNLPPGHEAVKIHTYLGGAHHDHAAEDHSHSSAAAAEMNEPEIRLDKEFTPQGNLTGMLGSFADINGLSRGEPVIFSVDASGKAGLIRLQEGNRVMSLAAGGNLFTSGNDSYYGDTGNNSLFGSSGNDEIYGLSGNDQINGNADNDTIFGGDDNDTLRGGKGNDVIYGNQGQDLIFGDLDNDTIYGGKGNDVIYGNQGQDVLNGNLGNDTIFGSKDNDLISGNQGKDVLFGDTGNDTVYGGQDDDLIYGNLGQDSLFGDAGNDTVYGGQENDTLNGGTGDDWLRGDLGNDVLQGGEGSDRFILAANKGSDTIVDFQNGTDSIILTGGLTFAQLTIAESSGSTLIRITSTNELLATLSGIPLSQIGVEDFIAL</sequence>
<dbReference type="Pfam" id="PF01839">
    <property type="entry name" value="FG-GAP"/>
    <property type="match status" value="1"/>
</dbReference>
<dbReference type="Gene3D" id="2.150.10.10">
    <property type="entry name" value="Serralysin-like metalloprotease, C-terminal"/>
    <property type="match status" value="4"/>
</dbReference>
<dbReference type="Gene3D" id="2.130.10.130">
    <property type="entry name" value="Integrin alpha, N-terminal"/>
    <property type="match status" value="1"/>
</dbReference>
<dbReference type="InterPro" id="IPR011707">
    <property type="entry name" value="Cu-oxidase-like_N"/>
</dbReference>
<keyword evidence="10" id="KW-1185">Reference proteome</keyword>
<feature type="region of interest" description="Disordered" evidence="6">
    <location>
        <begin position="625"/>
        <end position="645"/>
    </location>
</feature>